<name>A0A392TL02_9FABA</name>
<organism evidence="1 2">
    <name type="scientific">Trifolium medium</name>
    <dbReference type="NCBI Taxonomy" id="97028"/>
    <lineage>
        <taxon>Eukaryota</taxon>
        <taxon>Viridiplantae</taxon>
        <taxon>Streptophyta</taxon>
        <taxon>Embryophyta</taxon>
        <taxon>Tracheophyta</taxon>
        <taxon>Spermatophyta</taxon>
        <taxon>Magnoliopsida</taxon>
        <taxon>eudicotyledons</taxon>
        <taxon>Gunneridae</taxon>
        <taxon>Pentapetalae</taxon>
        <taxon>rosids</taxon>
        <taxon>fabids</taxon>
        <taxon>Fabales</taxon>
        <taxon>Fabaceae</taxon>
        <taxon>Papilionoideae</taxon>
        <taxon>50 kb inversion clade</taxon>
        <taxon>NPAAA clade</taxon>
        <taxon>Hologalegina</taxon>
        <taxon>IRL clade</taxon>
        <taxon>Trifolieae</taxon>
        <taxon>Trifolium</taxon>
    </lineage>
</organism>
<evidence type="ECO:0000313" key="2">
    <source>
        <dbReference type="Proteomes" id="UP000265520"/>
    </source>
</evidence>
<comment type="caution">
    <text evidence="1">The sequence shown here is derived from an EMBL/GenBank/DDBJ whole genome shotgun (WGS) entry which is preliminary data.</text>
</comment>
<feature type="non-terminal residue" evidence="1">
    <location>
        <position position="60"/>
    </location>
</feature>
<dbReference type="AlphaFoldDB" id="A0A392TL02"/>
<protein>
    <submittedName>
        <fullName evidence="1">Uncharacterized protein</fullName>
    </submittedName>
</protein>
<sequence>MGSKWDIEGLSDSNLELWKVKMEAILMVGMMDKTWSVVFRCLEDKELMEIVKKKVGLKRR</sequence>
<dbReference type="Proteomes" id="UP000265520">
    <property type="component" value="Unassembled WGS sequence"/>
</dbReference>
<keyword evidence="2" id="KW-1185">Reference proteome</keyword>
<accession>A0A392TL02</accession>
<dbReference type="EMBL" id="LXQA010607252">
    <property type="protein sequence ID" value="MCI61831.1"/>
    <property type="molecule type" value="Genomic_DNA"/>
</dbReference>
<reference evidence="1 2" key="1">
    <citation type="journal article" date="2018" name="Front. Plant Sci.">
        <title>Red Clover (Trifolium pratense) and Zigzag Clover (T. medium) - A Picture of Genomic Similarities and Differences.</title>
        <authorList>
            <person name="Dluhosova J."/>
            <person name="Istvanek J."/>
            <person name="Nedelnik J."/>
            <person name="Repkova J."/>
        </authorList>
    </citation>
    <scope>NUCLEOTIDE SEQUENCE [LARGE SCALE GENOMIC DNA]</scope>
    <source>
        <strain evidence="2">cv. 10/8</strain>
        <tissue evidence="1">Leaf</tissue>
    </source>
</reference>
<proteinExistence type="predicted"/>
<evidence type="ECO:0000313" key="1">
    <source>
        <dbReference type="EMBL" id="MCI61831.1"/>
    </source>
</evidence>